<name>A0A1G2HWH4_9BACT</name>
<dbReference type="Gene3D" id="2.30.30.320">
    <property type="entry name" value="DUF1653-like domain"/>
    <property type="match status" value="1"/>
</dbReference>
<protein>
    <recommendedName>
        <fullName evidence="1">DUF1653 domain-containing protein</fullName>
    </recommendedName>
</protein>
<dbReference type="EMBL" id="MHOR01000022">
    <property type="protein sequence ID" value="OGZ66872.1"/>
    <property type="molecule type" value="Genomic_DNA"/>
</dbReference>
<evidence type="ECO:0000313" key="2">
    <source>
        <dbReference type="EMBL" id="OGZ66872.1"/>
    </source>
</evidence>
<sequence length="102" mass="11985">MNGFYYHYKHDLNGPINNYAYEVLGVGCHTEDDCRSEDANMVVYRPLYEESVYKAGKLFDLRPLEMWMGNVTKDGVTFPRFTLITDSLVIDQLKEIKEKMYE</sequence>
<evidence type="ECO:0000259" key="1">
    <source>
        <dbReference type="Pfam" id="PF07866"/>
    </source>
</evidence>
<gene>
    <name evidence="2" type="ORF">A3C58_02460</name>
</gene>
<comment type="caution">
    <text evidence="2">The sequence shown here is derived from an EMBL/GenBank/DDBJ whole genome shotgun (WGS) entry which is preliminary data.</text>
</comment>
<proteinExistence type="predicted"/>
<dbReference type="InterPro" id="IPR023387">
    <property type="entry name" value="DUF1653-like_dom"/>
</dbReference>
<reference evidence="2 3" key="1">
    <citation type="journal article" date="2016" name="Nat. Commun.">
        <title>Thousands of microbial genomes shed light on interconnected biogeochemical processes in an aquifer system.</title>
        <authorList>
            <person name="Anantharaman K."/>
            <person name="Brown C.T."/>
            <person name="Hug L.A."/>
            <person name="Sharon I."/>
            <person name="Castelle C.J."/>
            <person name="Probst A.J."/>
            <person name="Thomas B.C."/>
            <person name="Singh A."/>
            <person name="Wilkins M.J."/>
            <person name="Karaoz U."/>
            <person name="Brodie E.L."/>
            <person name="Williams K.H."/>
            <person name="Hubbard S.S."/>
            <person name="Banfield J.F."/>
        </authorList>
    </citation>
    <scope>NUCLEOTIDE SEQUENCE [LARGE SCALE GENOMIC DNA]</scope>
</reference>
<accession>A0A1G2HWH4</accession>
<dbReference type="InterPro" id="IPR037135">
    <property type="entry name" value="DUF1653-like_dom_sf"/>
</dbReference>
<evidence type="ECO:0000313" key="3">
    <source>
        <dbReference type="Proteomes" id="UP000178380"/>
    </source>
</evidence>
<organism evidence="2 3">
    <name type="scientific">Candidatus Staskawiczbacteria bacterium RIFCSPHIGHO2_02_FULL_34_10</name>
    <dbReference type="NCBI Taxonomy" id="1802205"/>
    <lineage>
        <taxon>Bacteria</taxon>
        <taxon>Candidatus Staskawicziibacteriota</taxon>
    </lineage>
</organism>
<dbReference type="Pfam" id="PF07866">
    <property type="entry name" value="DUF1653"/>
    <property type="match status" value="1"/>
</dbReference>
<dbReference type="AlphaFoldDB" id="A0A1G2HWH4"/>
<dbReference type="Proteomes" id="UP000178380">
    <property type="component" value="Unassembled WGS sequence"/>
</dbReference>
<feature type="domain" description="DUF1653" evidence="1">
    <location>
        <begin position="4"/>
        <end position="82"/>
    </location>
</feature>